<dbReference type="Pfam" id="PF00108">
    <property type="entry name" value="Thiolase_N"/>
    <property type="match status" value="1"/>
</dbReference>
<dbReference type="GO" id="GO:0005743">
    <property type="term" value="C:mitochondrial inner membrane"/>
    <property type="evidence" value="ECO:0007669"/>
    <property type="project" value="UniProtKB-SubCell"/>
</dbReference>
<dbReference type="GO" id="GO:0005741">
    <property type="term" value="C:mitochondrial outer membrane"/>
    <property type="evidence" value="ECO:0007669"/>
    <property type="project" value="UniProtKB-SubCell"/>
</dbReference>
<dbReference type="InterPro" id="IPR020615">
    <property type="entry name" value="Thiolase_acyl_enz_int_AS"/>
</dbReference>
<dbReference type="PANTHER" id="PTHR18919">
    <property type="entry name" value="ACETYL-COA C-ACYLTRANSFERASE"/>
    <property type="match status" value="1"/>
</dbReference>
<evidence type="ECO:0000256" key="6">
    <source>
        <dbReference type="ARBA" id="ARBA00022679"/>
    </source>
</evidence>
<keyword evidence="13" id="KW-0443">Lipid metabolism</keyword>
<dbReference type="InterPro" id="IPR020610">
    <property type="entry name" value="Thiolase_AS"/>
</dbReference>
<feature type="domain" description="Thiolase N-terminal" evidence="31">
    <location>
        <begin position="60"/>
        <end position="330"/>
    </location>
</feature>
<keyword evidence="16 30" id="KW-0012">Acyltransferase</keyword>
<dbReference type="AlphaFoldDB" id="A0A6P4ZY23"/>
<evidence type="ECO:0000256" key="26">
    <source>
        <dbReference type="ARBA" id="ARBA00048553"/>
    </source>
</evidence>
<keyword evidence="14" id="KW-0496">Mitochondrion</keyword>
<dbReference type="FunFam" id="3.40.47.10:FF:000020">
    <property type="entry name" value="Putative trifunctional enzyme subunit beta mitochondrial"/>
    <property type="match status" value="1"/>
</dbReference>
<dbReference type="InterPro" id="IPR020616">
    <property type="entry name" value="Thiolase_N"/>
</dbReference>
<reference evidence="34" key="1">
    <citation type="submission" date="2025-08" db="UniProtKB">
        <authorList>
            <consortium name="RefSeq"/>
        </authorList>
    </citation>
    <scope>IDENTIFICATION</scope>
    <source>
        <tissue evidence="34">Gonad</tissue>
    </source>
</reference>
<comment type="subunit">
    <text evidence="22">Heterotetramer of 2 alpha/HADHA and 2 beta/HADHB subunits; forms the mitochondrial trifunctional enzyme. Also purified as higher order heterooligomers including a 4 alpha/HADHA and 4 beta/HADHB heterooligomer which physiological significance remains unclear. The mitochondrial trifunctional enzyme interacts with MTLN. Interacts with RSAD2/viperin.</text>
</comment>
<dbReference type="GO" id="GO:0006635">
    <property type="term" value="P:fatty acid beta-oxidation"/>
    <property type="evidence" value="ECO:0007669"/>
    <property type="project" value="UniProtKB-ARBA"/>
</dbReference>
<evidence type="ECO:0000256" key="4">
    <source>
        <dbReference type="ARBA" id="ARBA00005005"/>
    </source>
</evidence>
<evidence type="ECO:0000313" key="34">
    <source>
        <dbReference type="RefSeq" id="XP_019638974.1"/>
    </source>
</evidence>
<dbReference type="EC" id="2.3.1.155" evidence="17"/>
<evidence type="ECO:0000256" key="2">
    <source>
        <dbReference type="ARBA" id="ARBA00004273"/>
    </source>
</evidence>
<dbReference type="SUPFAM" id="SSF53901">
    <property type="entry name" value="Thiolase-like"/>
    <property type="match status" value="2"/>
</dbReference>
<accession>A0A6P4ZY23</accession>
<evidence type="ECO:0000256" key="29">
    <source>
        <dbReference type="ARBA" id="ARBA00049542"/>
    </source>
</evidence>
<comment type="catalytic activity">
    <reaction evidence="26">
        <text>butanoyl-CoA + acetyl-CoA = 3-oxohexanoyl-CoA + CoA</text>
        <dbReference type="Rhea" id="RHEA:31111"/>
        <dbReference type="ChEBI" id="CHEBI:57287"/>
        <dbReference type="ChEBI" id="CHEBI:57288"/>
        <dbReference type="ChEBI" id="CHEBI:57371"/>
        <dbReference type="ChEBI" id="CHEBI:62418"/>
    </reaction>
    <physiologicalReaction direction="right-to-left" evidence="26">
        <dbReference type="Rhea" id="RHEA:31113"/>
    </physiologicalReaction>
</comment>
<gene>
    <name evidence="34" type="primary">LOC109480959</name>
</gene>
<evidence type="ECO:0000256" key="21">
    <source>
        <dbReference type="ARBA" id="ARBA00045672"/>
    </source>
</evidence>
<proteinExistence type="inferred from homology"/>
<dbReference type="GeneID" id="109480959"/>
<dbReference type="Gene3D" id="3.40.47.10">
    <property type="match status" value="1"/>
</dbReference>
<evidence type="ECO:0000256" key="14">
    <source>
        <dbReference type="ARBA" id="ARBA00023128"/>
    </source>
</evidence>
<dbReference type="InterPro" id="IPR020613">
    <property type="entry name" value="Thiolase_CS"/>
</dbReference>
<feature type="domain" description="Thiolase C-terminal" evidence="32">
    <location>
        <begin position="337"/>
        <end position="477"/>
    </location>
</feature>
<keyword evidence="33" id="KW-1185">Reference proteome</keyword>
<evidence type="ECO:0000256" key="28">
    <source>
        <dbReference type="ARBA" id="ARBA00049270"/>
    </source>
</evidence>
<dbReference type="InterPro" id="IPR020617">
    <property type="entry name" value="Thiolase_C"/>
</dbReference>
<evidence type="ECO:0000256" key="3">
    <source>
        <dbReference type="ARBA" id="ARBA00004294"/>
    </source>
</evidence>
<evidence type="ECO:0000256" key="30">
    <source>
        <dbReference type="RuleBase" id="RU003557"/>
    </source>
</evidence>
<keyword evidence="6 30" id="KW-0808">Transferase</keyword>
<keyword evidence="11" id="KW-0809">Transit peptide</keyword>
<evidence type="ECO:0000256" key="22">
    <source>
        <dbReference type="ARBA" id="ARBA00046418"/>
    </source>
</evidence>
<dbReference type="OrthoDB" id="5404651at2759"/>
<evidence type="ECO:0000256" key="20">
    <source>
        <dbReference type="ARBA" id="ARBA00043259"/>
    </source>
</evidence>
<evidence type="ECO:0000256" key="12">
    <source>
        <dbReference type="ARBA" id="ARBA00022990"/>
    </source>
</evidence>
<comment type="similarity">
    <text evidence="5 30">Belongs to the thiolase-like superfamily. Thiolase family.</text>
</comment>
<dbReference type="PROSITE" id="PS00099">
    <property type="entry name" value="THIOLASE_3"/>
    <property type="match status" value="1"/>
</dbReference>
<dbReference type="Proteomes" id="UP000515135">
    <property type="component" value="Unplaced"/>
</dbReference>
<dbReference type="NCBIfam" id="TIGR01930">
    <property type="entry name" value="AcCoA-C-Actrans"/>
    <property type="match status" value="1"/>
</dbReference>
<comment type="pathway">
    <text evidence="4">Lipid metabolism; fatty acid beta-oxidation.</text>
</comment>
<keyword evidence="10" id="KW-0276">Fatty acid metabolism</keyword>
<dbReference type="Pfam" id="PF02803">
    <property type="entry name" value="Thiolase_C"/>
    <property type="match status" value="1"/>
</dbReference>
<dbReference type="KEGG" id="bbel:109480959"/>
<evidence type="ECO:0000256" key="13">
    <source>
        <dbReference type="ARBA" id="ARBA00023098"/>
    </source>
</evidence>
<dbReference type="EC" id="2.3.1.16" evidence="18"/>
<evidence type="ECO:0000259" key="31">
    <source>
        <dbReference type="Pfam" id="PF00108"/>
    </source>
</evidence>
<keyword evidence="15" id="KW-0472">Membrane</keyword>
<comment type="catalytic activity">
    <reaction evidence="29">
        <text>octanoyl-CoA + acetyl-CoA = 3-oxodecanoyl-CoA + CoA</text>
        <dbReference type="Rhea" id="RHEA:31087"/>
        <dbReference type="ChEBI" id="CHEBI:57287"/>
        <dbReference type="ChEBI" id="CHEBI:57288"/>
        <dbReference type="ChEBI" id="CHEBI:57386"/>
        <dbReference type="ChEBI" id="CHEBI:62548"/>
    </reaction>
    <physiologicalReaction direction="right-to-left" evidence="29">
        <dbReference type="Rhea" id="RHEA:31089"/>
    </physiologicalReaction>
</comment>
<keyword evidence="12" id="KW-0007">Acetylation</keyword>
<evidence type="ECO:0000256" key="9">
    <source>
        <dbReference type="ARBA" id="ARBA00022824"/>
    </source>
</evidence>
<comment type="catalytic activity">
    <reaction evidence="28">
        <text>dodecanoyl-CoA + acetyl-CoA = 3-oxotetradecanoyl-CoA + CoA</text>
        <dbReference type="Rhea" id="RHEA:31091"/>
        <dbReference type="ChEBI" id="CHEBI:57287"/>
        <dbReference type="ChEBI" id="CHEBI:57288"/>
        <dbReference type="ChEBI" id="CHEBI:57375"/>
        <dbReference type="ChEBI" id="CHEBI:62543"/>
    </reaction>
    <physiologicalReaction direction="right-to-left" evidence="28">
        <dbReference type="Rhea" id="RHEA:31093"/>
    </physiologicalReaction>
</comment>
<comment type="catalytic activity">
    <reaction evidence="23">
        <text>tetradecanoyl-CoA + acetyl-CoA = 3-oxohexadecanoyl-CoA + CoA</text>
        <dbReference type="Rhea" id="RHEA:18161"/>
        <dbReference type="ChEBI" id="CHEBI:57287"/>
        <dbReference type="ChEBI" id="CHEBI:57288"/>
        <dbReference type="ChEBI" id="CHEBI:57349"/>
        <dbReference type="ChEBI" id="CHEBI:57385"/>
        <dbReference type="EC" id="2.3.1.155"/>
    </reaction>
    <physiologicalReaction direction="right-to-left" evidence="23">
        <dbReference type="Rhea" id="RHEA:18163"/>
    </physiologicalReaction>
</comment>
<evidence type="ECO:0000256" key="10">
    <source>
        <dbReference type="ARBA" id="ARBA00022832"/>
    </source>
</evidence>
<evidence type="ECO:0000256" key="25">
    <source>
        <dbReference type="ARBA" id="ARBA00048004"/>
    </source>
</evidence>
<dbReference type="GO" id="GO:0005783">
    <property type="term" value="C:endoplasmic reticulum"/>
    <property type="evidence" value="ECO:0007669"/>
    <property type="project" value="UniProtKB-SubCell"/>
</dbReference>
<dbReference type="InterPro" id="IPR002155">
    <property type="entry name" value="Thiolase"/>
</dbReference>
<evidence type="ECO:0000256" key="1">
    <source>
        <dbReference type="ARBA" id="ARBA00004240"/>
    </source>
</evidence>
<evidence type="ECO:0000256" key="11">
    <source>
        <dbReference type="ARBA" id="ARBA00022946"/>
    </source>
</evidence>
<organism evidence="33 34">
    <name type="scientific">Branchiostoma belcheri</name>
    <name type="common">Amphioxus</name>
    <dbReference type="NCBI Taxonomy" id="7741"/>
    <lineage>
        <taxon>Eukaryota</taxon>
        <taxon>Metazoa</taxon>
        <taxon>Chordata</taxon>
        <taxon>Cephalochordata</taxon>
        <taxon>Leptocardii</taxon>
        <taxon>Amphioxiformes</taxon>
        <taxon>Branchiostomatidae</taxon>
        <taxon>Branchiostoma</taxon>
    </lineage>
</organism>
<protein>
    <recommendedName>
        <fullName evidence="19">Trifunctional enzyme subunit beta, mitochondrial</fullName>
        <ecNumber evidence="17">2.3.1.155</ecNumber>
        <ecNumber evidence="18">2.3.1.16</ecNumber>
    </recommendedName>
    <alternativeName>
        <fullName evidence="20">TP-beta</fullName>
    </alternativeName>
</protein>
<evidence type="ECO:0000256" key="7">
    <source>
        <dbReference type="ARBA" id="ARBA00022787"/>
    </source>
</evidence>
<evidence type="ECO:0000256" key="17">
    <source>
        <dbReference type="ARBA" id="ARBA00024058"/>
    </source>
</evidence>
<dbReference type="PANTHER" id="PTHR18919:SF153">
    <property type="entry name" value="TRIFUNCTIONAL ENZYME SUBUNIT BETA, MITOCHONDRIAL"/>
    <property type="match status" value="1"/>
</dbReference>
<sequence>MATAMLRLARSSHRLCSPLGGGEAVRALSTSVVHHAPEAKAAAAPAKTKKTLAKQGVRNIVLVEGVRTPFLQAGTSYANMMPHDLARQALLGLLQRTALPRDMVDYIVFGTVIQEVKTSNLAREAALGAGFSDRIPAHTVTMACISSNQAMTTAVGLIAAGQCDAVVAGGVEFMSDVPIRFSRKMRSIMMKTPKAKTAGAKLGLLAQIRPSYLAPELPGVTEFSTNETMGHSADRLAAAFGVTRKDQDEYALRSHTLAQKAQDEGNLSDVVPCPVPGKGVVTKDNGIRVSSMEQMGKLRPAFVRPHGTITAANASFLTDGGSAVLIMEEQKALSMGYKPLAYLRDFVYTSQDPKDQLLLGPTYATPKVLDKAGLKLQDIDVFEYHEAFAGQILANLKAMDSDWFAQNYLGRQAKVGVPDVKKFNNWGGSLSIGHPFGATGCRLVTTTAHRLKKEDGQFGLVAACAAGGQGHGMIVERYPS</sequence>
<evidence type="ECO:0000256" key="18">
    <source>
        <dbReference type="ARBA" id="ARBA00024073"/>
    </source>
</evidence>
<evidence type="ECO:0000259" key="32">
    <source>
        <dbReference type="Pfam" id="PF02803"/>
    </source>
</evidence>
<evidence type="ECO:0000256" key="23">
    <source>
        <dbReference type="ARBA" id="ARBA00047485"/>
    </source>
</evidence>
<evidence type="ECO:0000256" key="24">
    <source>
        <dbReference type="ARBA" id="ARBA00048001"/>
    </source>
</evidence>
<evidence type="ECO:0000256" key="5">
    <source>
        <dbReference type="ARBA" id="ARBA00010982"/>
    </source>
</evidence>
<dbReference type="PROSITE" id="PS00098">
    <property type="entry name" value="THIOLASE_1"/>
    <property type="match status" value="1"/>
</dbReference>
<comment type="catalytic activity">
    <reaction evidence="25">
        <text>decanoyl-CoA + acetyl-CoA = 3-oxododecanoyl-CoA + CoA</text>
        <dbReference type="Rhea" id="RHEA:31183"/>
        <dbReference type="ChEBI" id="CHEBI:57287"/>
        <dbReference type="ChEBI" id="CHEBI:57288"/>
        <dbReference type="ChEBI" id="CHEBI:61430"/>
        <dbReference type="ChEBI" id="CHEBI:62615"/>
    </reaction>
    <physiologicalReaction direction="right-to-left" evidence="25">
        <dbReference type="Rhea" id="RHEA:31185"/>
    </physiologicalReaction>
</comment>
<evidence type="ECO:0000256" key="16">
    <source>
        <dbReference type="ARBA" id="ARBA00023315"/>
    </source>
</evidence>
<evidence type="ECO:0000256" key="19">
    <source>
        <dbReference type="ARBA" id="ARBA00039414"/>
    </source>
</evidence>
<dbReference type="GO" id="GO:0016507">
    <property type="term" value="C:mitochondrial fatty acid beta-oxidation multienzyme complex"/>
    <property type="evidence" value="ECO:0007669"/>
    <property type="project" value="UniProtKB-ARBA"/>
</dbReference>
<comment type="catalytic activity">
    <reaction evidence="24">
        <text>hexanoyl-CoA + acetyl-CoA = 3-oxooctanoyl-CoA + CoA</text>
        <dbReference type="Rhea" id="RHEA:31203"/>
        <dbReference type="ChEBI" id="CHEBI:57287"/>
        <dbReference type="ChEBI" id="CHEBI:57288"/>
        <dbReference type="ChEBI" id="CHEBI:62619"/>
        <dbReference type="ChEBI" id="CHEBI:62620"/>
    </reaction>
    <physiologicalReaction direction="right-to-left" evidence="24">
        <dbReference type="Rhea" id="RHEA:31205"/>
    </physiologicalReaction>
</comment>
<keyword evidence="8" id="KW-0999">Mitochondrion inner membrane</keyword>
<name>A0A6P4ZY23_BRABE</name>
<dbReference type="PROSITE" id="PS00737">
    <property type="entry name" value="THIOLASE_2"/>
    <property type="match status" value="1"/>
</dbReference>
<comment type="function">
    <text evidence="21">Mitochondrial trifunctional enzyme catalyzes the last three of the four reactions of the mitochondrial beta-oxidation pathway. The mitochondrial beta-oxidation pathway is the major energy-producing process in tissues and is performed through four consecutive reactions breaking down fatty acids into acetyl-CoA. Among the enzymes involved in this pathway, the trifunctional enzyme exhibits specificity for long-chain fatty acids. Mitochondrial trifunctional enzyme is a heterotetrameric complex composed of two proteins, the trifunctional enzyme subunit alpha/HADHA carries the 2,3-enoyl-CoA hydratase and the 3-hydroxyacyl-CoA dehydrogenase activities, while the trifunctional enzyme subunit beta/HADHB described here bears the 3-ketoacyl-CoA thiolase activity.</text>
</comment>
<dbReference type="GO" id="GO:0003988">
    <property type="term" value="F:acetyl-CoA C-acyltransferase activity"/>
    <property type="evidence" value="ECO:0007669"/>
    <property type="project" value="UniProtKB-EC"/>
</dbReference>
<evidence type="ECO:0000313" key="33">
    <source>
        <dbReference type="Proteomes" id="UP000515135"/>
    </source>
</evidence>
<dbReference type="GO" id="GO:0050633">
    <property type="term" value="F:acetyl-CoA C-myristoyltransferase activity"/>
    <property type="evidence" value="ECO:0007669"/>
    <property type="project" value="UniProtKB-EC"/>
</dbReference>
<dbReference type="RefSeq" id="XP_019638974.1">
    <property type="nucleotide sequence ID" value="XM_019783415.1"/>
</dbReference>
<evidence type="ECO:0000256" key="27">
    <source>
        <dbReference type="ARBA" id="ARBA00049178"/>
    </source>
</evidence>
<keyword evidence="9" id="KW-0256">Endoplasmic reticulum</keyword>
<comment type="catalytic activity">
    <reaction evidence="27">
        <text>an acyl-CoA + acetyl-CoA = a 3-oxoacyl-CoA + CoA</text>
        <dbReference type="Rhea" id="RHEA:21564"/>
        <dbReference type="ChEBI" id="CHEBI:57287"/>
        <dbReference type="ChEBI" id="CHEBI:57288"/>
        <dbReference type="ChEBI" id="CHEBI:58342"/>
        <dbReference type="ChEBI" id="CHEBI:90726"/>
        <dbReference type="EC" id="2.3.1.16"/>
    </reaction>
    <physiologicalReaction direction="right-to-left" evidence="27">
        <dbReference type="Rhea" id="RHEA:21566"/>
    </physiologicalReaction>
</comment>
<keyword evidence="7" id="KW-1000">Mitochondrion outer membrane</keyword>
<comment type="subcellular location">
    <subcellularLocation>
        <location evidence="1">Endoplasmic reticulum</location>
    </subcellularLocation>
    <subcellularLocation>
        <location evidence="2">Mitochondrion inner membrane</location>
    </subcellularLocation>
    <subcellularLocation>
        <location evidence="3">Mitochondrion outer membrane</location>
    </subcellularLocation>
</comment>
<dbReference type="InterPro" id="IPR016039">
    <property type="entry name" value="Thiolase-like"/>
</dbReference>
<dbReference type="CDD" id="cd00751">
    <property type="entry name" value="thiolase"/>
    <property type="match status" value="1"/>
</dbReference>
<evidence type="ECO:0000256" key="15">
    <source>
        <dbReference type="ARBA" id="ARBA00023136"/>
    </source>
</evidence>
<evidence type="ECO:0000256" key="8">
    <source>
        <dbReference type="ARBA" id="ARBA00022792"/>
    </source>
</evidence>